<dbReference type="RefSeq" id="WP_301118972.1">
    <property type="nucleotide sequence ID" value="NZ_JAUHPX010000003.1"/>
</dbReference>
<dbReference type="Gene3D" id="1.20.1260.10">
    <property type="match status" value="1"/>
</dbReference>
<dbReference type="Pfam" id="PF09968">
    <property type="entry name" value="DUF2202"/>
    <property type="match status" value="1"/>
</dbReference>
<evidence type="ECO:0000256" key="1">
    <source>
        <dbReference type="SAM" id="SignalP"/>
    </source>
</evidence>
<dbReference type="InterPro" id="IPR009078">
    <property type="entry name" value="Ferritin-like_SF"/>
</dbReference>
<gene>
    <name evidence="3" type="ORF">QQX10_05570</name>
</gene>
<feature type="domain" description="DUF2202" evidence="2">
    <location>
        <begin position="108"/>
        <end position="261"/>
    </location>
</feature>
<dbReference type="InterPro" id="IPR012347">
    <property type="entry name" value="Ferritin-like"/>
</dbReference>
<comment type="caution">
    <text evidence="3">The sequence shown here is derived from an EMBL/GenBank/DDBJ whole genome shotgun (WGS) entry which is preliminary data.</text>
</comment>
<evidence type="ECO:0000313" key="3">
    <source>
        <dbReference type="EMBL" id="MDN4487635.1"/>
    </source>
</evidence>
<feature type="chain" id="PRO_5043521496" evidence="1">
    <location>
        <begin position="26"/>
        <end position="268"/>
    </location>
</feature>
<name>A0AAW7M8A1_9MICO</name>
<organism evidence="3 4">
    <name type="scientific">Demequina lignilytica</name>
    <dbReference type="NCBI Taxonomy" id="3051663"/>
    <lineage>
        <taxon>Bacteria</taxon>
        <taxon>Bacillati</taxon>
        <taxon>Actinomycetota</taxon>
        <taxon>Actinomycetes</taxon>
        <taxon>Micrococcales</taxon>
        <taxon>Demequinaceae</taxon>
        <taxon>Demequina</taxon>
    </lineage>
</organism>
<dbReference type="AlphaFoldDB" id="A0AAW7M8A1"/>
<dbReference type="Proteomes" id="UP001172737">
    <property type="component" value="Unassembled WGS sequence"/>
</dbReference>
<proteinExistence type="predicted"/>
<reference evidence="3" key="1">
    <citation type="submission" date="2023-06" db="EMBL/GenBank/DDBJ databases">
        <title>Sysu t00039.</title>
        <authorList>
            <person name="Gao L."/>
            <person name="Fang B.-Z."/>
            <person name="Li W.-J."/>
        </authorList>
    </citation>
    <scope>NUCLEOTIDE SEQUENCE</scope>
    <source>
        <strain evidence="3">SYSU T00039</strain>
    </source>
</reference>
<dbReference type="SUPFAM" id="SSF47240">
    <property type="entry name" value="Ferritin-like"/>
    <property type="match status" value="1"/>
</dbReference>
<accession>A0AAW7M8A1</accession>
<keyword evidence="1" id="KW-0732">Signal</keyword>
<dbReference type="CDD" id="cd01048">
    <property type="entry name" value="Ferritin_like_AB2"/>
    <property type="match status" value="1"/>
</dbReference>
<sequence length="268" mass="27342">MSIRMRTLAIGAAVGAAAIAVPATVAWGVSTATDDDAPVGRGGTVARQVQQGGMGGMMADDADDAWGVGGMRARAGAGTAASGAYGDGTCLLDEAVVADGSSVDADDAASLAFMIEEEKLARDLYTALDELWGLRVLDRIADAEQQHMDAVSRLLDAYGVADPTEEAAAGELSDPVLQDLYDELLAQGSASVTAALGAAALVEETDIADLRDQDAESAAIATVYAALESASEQHLAAFVRQLDARGVDYTAQVLDPAEVEDLTGVPAP</sequence>
<dbReference type="InterPro" id="IPR019243">
    <property type="entry name" value="DUF2202"/>
</dbReference>
<evidence type="ECO:0000259" key="2">
    <source>
        <dbReference type="Pfam" id="PF09968"/>
    </source>
</evidence>
<protein>
    <submittedName>
        <fullName evidence="3">DUF2202 domain-containing protein</fullName>
    </submittedName>
</protein>
<feature type="signal peptide" evidence="1">
    <location>
        <begin position="1"/>
        <end position="25"/>
    </location>
</feature>
<dbReference type="EMBL" id="JAUHPX010000003">
    <property type="protein sequence ID" value="MDN4487635.1"/>
    <property type="molecule type" value="Genomic_DNA"/>
</dbReference>
<evidence type="ECO:0000313" key="4">
    <source>
        <dbReference type="Proteomes" id="UP001172737"/>
    </source>
</evidence>
<keyword evidence="4" id="KW-1185">Reference proteome</keyword>